<accession>A0A6J8FDR2</accession>
<dbReference type="Proteomes" id="UP000601710">
    <property type="component" value="Chromosome 19"/>
</dbReference>
<protein>
    <submittedName>
        <fullName evidence="2">Hypothetical_protein_conserved</fullName>
    </submittedName>
</protein>
<name>A0A6J8FDR2_LEIDO</name>
<feature type="region of interest" description="Disordered" evidence="1">
    <location>
        <begin position="261"/>
        <end position="295"/>
    </location>
</feature>
<evidence type="ECO:0000313" key="3">
    <source>
        <dbReference type="Proteomes" id="UP000601710"/>
    </source>
</evidence>
<organism evidence="2 3">
    <name type="scientific">Leishmania donovani</name>
    <dbReference type="NCBI Taxonomy" id="5661"/>
    <lineage>
        <taxon>Eukaryota</taxon>
        <taxon>Discoba</taxon>
        <taxon>Euglenozoa</taxon>
        <taxon>Kinetoplastea</taxon>
        <taxon>Metakinetoplastina</taxon>
        <taxon>Trypanosomatida</taxon>
        <taxon>Trypanosomatidae</taxon>
        <taxon>Leishmaniinae</taxon>
        <taxon>Leishmania</taxon>
    </lineage>
</organism>
<dbReference type="AlphaFoldDB" id="A0A6J8FDR2"/>
<evidence type="ECO:0000256" key="1">
    <source>
        <dbReference type="SAM" id="MobiDB-lite"/>
    </source>
</evidence>
<sequence length="340" mass="37036">MVVDRLSAQRIKTPGLRRAFFADDLALLTFSTAKDVTRTTLRSARWRAEHWTREHFVELSAPRTRCCTLFGARHRSQLHTSPPSREQTTSRIWRGRCAGRITVPPQCLCSSHTGMQAGIRSEVAAMLYCHHALVGTAATGCGRLACSCRTECEGVELGLDLLRTQHQRRRHRQSSVAAHSLSLLTTLRTGLTAVEDGTSRRIGGGAQVPGLLACRVRPSLQPVSGPWELVHNDVAGTLAKPAMPGAPTPTAWIADPATGLTRQADSPRYGTTRCDTRSLPASVPHRSAGRRCSRRHRHPSPACVRCEGGIPGAVPGMLREIRGLLEARSAARFALWSCAQ</sequence>
<proteinExistence type="predicted"/>
<gene>
    <name evidence="2" type="ORF">LDHU3_19.1310</name>
</gene>
<dbReference type="VEuPathDB" id="TriTrypDB:LDHU3_19.1310"/>
<dbReference type="EMBL" id="LR812639">
    <property type="protein sequence ID" value="CAC5429500.1"/>
    <property type="molecule type" value="Genomic_DNA"/>
</dbReference>
<reference evidence="2" key="1">
    <citation type="submission" date="2020-06" db="EMBL/GenBank/DDBJ databases">
        <authorList>
            <person name="Camacho E."/>
            <person name="Gonzalez-de la Fuente S."/>
            <person name="Rastrojo A."/>
            <person name="Peiro-Pastor R."/>
            <person name="Solana JC."/>
            <person name="Tabera L."/>
            <person name="Gamarro F."/>
            <person name="Carrasco-Ramiro F."/>
            <person name="Requena JM."/>
            <person name="Aguado B."/>
        </authorList>
    </citation>
    <scope>NUCLEOTIDE SEQUENCE</scope>
</reference>
<evidence type="ECO:0000313" key="2">
    <source>
        <dbReference type="EMBL" id="CAC5429500.1"/>
    </source>
</evidence>